<reference evidence="1 2" key="1">
    <citation type="submission" date="2019-03" db="EMBL/GenBank/DDBJ databases">
        <title>Genomic Encyclopedia of Archaeal and Bacterial Type Strains, Phase II (KMG-II): from individual species to whole genera.</title>
        <authorList>
            <person name="Goeker M."/>
        </authorList>
    </citation>
    <scope>NUCLEOTIDE SEQUENCE [LARGE SCALE GENOMIC DNA]</scope>
    <source>
        <strain evidence="1 2">DSM 45499</strain>
    </source>
</reference>
<name>A0A4V3FUE6_9PSEU</name>
<dbReference type="OrthoDB" id="5188825at2"/>
<dbReference type="Proteomes" id="UP000294927">
    <property type="component" value="Unassembled WGS sequence"/>
</dbReference>
<dbReference type="EMBL" id="SOCP01000003">
    <property type="protein sequence ID" value="TDV54861.1"/>
    <property type="molecule type" value="Genomic_DNA"/>
</dbReference>
<proteinExistence type="predicted"/>
<dbReference type="RefSeq" id="WP_133901999.1">
    <property type="nucleotide sequence ID" value="NZ_SOCP01000003.1"/>
</dbReference>
<dbReference type="AlphaFoldDB" id="A0A4V3FUE6"/>
<gene>
    <name evidence="1" type="ORF">CLV71_103102</name>
</gene>
<evidence type="ECO:0000313" key="1">
    <source>
        <dbReference type="EMBL" id="TDV54861.1"/>
    </source>
</evidence>
<accession>A0A4V3FUE6</accession>
<sequence>MRRLRLRCEDCGEVTLPASDVIVSGAAEPGRVNCSFRCPVCGGASEQGCDVAAGRLLLMGGARTRPAAEPVAPPIGLADLVLLRELLNRPDFVDIMAKKG</sequence>
<protein>
    <submittedName>
        <fullName evidence="1">Uncharacterized protein</fullName>
    </submittedName>
</protein>
<keyword evidence="2" id="KW-1185">Reference proteome</keyword>
<organism evidence="1 2">
    <name type="scientific">Actinophytocola oryzae</name>
    <dbReference type="NCBI Taxonomy" id="502181"/>
    <lineage>
        <taxon>Bacteria</taxon>
        <taxon>Bacillati</taxon>
        <taxon>Actinomycetota</taxon>
        <taxon>Actinomycetes</taxon>
        <taxon>Pseudonocardiales</taxon>
        <taxon>Pseudonocardiaceae</taxon>
    </lineage>
</organism>
<evidence type="ECO:0000313" key="2">
    <source>
        <dbReference type="Proteomes" id="UP000294927"/>
    </source>
</evidence>
<comment type="caution">
    <text evidence="1">The sequence shown here is derived from an EMBL/GenBank/DDBJ whole genome shotgun (WGS) entry which is preliminary data.</text>
</comment>